<dbReference type="AlphaFoldDB" id="Q2HCP8"/>
<reference evidence="3" key="1">
    <citation type="journal article" date="2015" name="Genome Announc.">
        <title>Draft genome sequence of the cellulolytic fungus Chaetomium globosum.</title>
        <authorList>
            <person name="Cuomo C.A."/>
            <person name="Untereiner W.A."/>
            <person name="Ma L.-J."/>
            <person name="Grabherr M."/>
            <person name="Birren B.W."/>
        </authorList>
    </citation>
    <scope>NUCLEOTIDE SEQUENCE [LARGE SCALE GENOMIC DNA]</scope>
    <source>
        <strain evidence="3">ATCC 6205 / CBS 148.51 / DSM 1962 / NBRC 6347 / NRRL 1970</strain>
    </source>
</reference>
<dbReference type="SUPFAM" id="SSF54695">
    <property type="entry name" value="POZ domain"/>
    <property type="match status" value="1"/>
</dbReference>
<evidence type="ECO:0000313" key="3">
    <source>
        <dbReference type="Proteomes" id="UP000001056"/>
    </source>
</evidence>
<dbReference type="eggNOG" id="ENOG502SWKZ">
    <property type="taxonomic scope" value="Eukaryota"/>
</dbReference>
<evidence type="ECO:0000256" key="1">
    <source>
        <dbReference type="SAM" id="MobiDB-lite"/>
    </source>
</evidence>
<dbReference type="HOGENOM" id="CLU_324152_0_0_1"/>
<feature type="compositionally biased region" description="Polar residues" evidence="1">
    <location>
        <begin position="438"/>
        <end position="454"/>
    </location>
</feature>
<dbReference type="OrthoDB" id="5233753at2759"/>
<name>Q2HCP8_CHAGB</name>
<organism evidence="2 3">
    <name type="scientific">Chaetomium globosum (strain ATCC 6205 / CBS 148.51 / DSM 1962 / NBRC 6347 / NRRL 1970)</name>
    <name type="common">Soil fungus</name>
    <dbReference type="NCBI Taxonomy" id="306901"/>
    <lineage>
        <taxon>Eukaryota</taxon>
        <taxon>Fungi</taxon>
        <taxon>Dikarya</taxon>
        <taxon>Ascomycota</taxon>
        <taxon>Pezizomycotina</taxon>
        <taxon>Sordariomycetes</taxon>
        <taxon>Sordariomycetidae</taxon>
        <taxon>Sordariales</taxon>
        <taxon>Chaetomiaceae</taxon>
        <taxon>Chaetomium</taxon>
    </lineage>
</organism>
<gene>
    <name evidence="2" type="ORF">CHGG_02006</name>
</gene>
<dbReference type="OMA" id="PACAYEN"/>
<accession>Q2HCP8</accession>
<dbReference type="InParanoid" id="Q2HCP8"/>
<evidence type="ECO:0008006" key="4">
    <source>
        <dbReference type="Google" id="ProtNLM"/>
    </source>
</evidence>
<dbReference type="EMBL" id="CH408029">
    <property type="protein sequence ID" value="EAQ93771.1"/>
    <property type="molecule type" value="Genomic_DNA"/>
</dbReference>
<feature type="compositionally biased region" description="Low complexity" evidence="1">
    <location>
        <begin position="417"/>
        <end position="427"/>
    </location>
</feature>
<keyword evidence="3" id="KW-1185">Reference proteome</keyword>
<sequence>MDQKSDYTTTEVFDRHGDLELILWKNNSMITFQVCSRTLARSSPVWDIMLYGPFREGKAQQKGDEWTVTLPEDDADGFRIILSIIHGIPDALPGKPRPHFDLILSLVVLSDKYDMIAALKQSWSLWLCSWRSISSETNPSVLLRAPARRVVQYLWLCYTLGWGDQFRSGLCTLMHRTGLGSNGRPRITIGDSEDPETENVYLDSDEYLRFINTSTIEEIKEARLRILETMLTKIRDAIASLRPNPTAARVCKAAKGAAFCDRTLLRALREAMAAVKVEYWYRSRKGTANLAKTLTLSVHQMETDILDKIIDHADATLATRKSPALTDRQNIISMLTYDGDWLWNYDALYGEPRQAELVVNMEQLVIFDNPADSDSDRPVKRRCTELLLRQLDPFNSAASSADPVSPERKPLPARVISSNTPNSCSSSFDKQGLEIPASDTNATQPCPKPSTTSHGILANNAPVLGLVPVARTPIFGLPQAVTEAETFSAKRDGLASKQGENTVGQEPKQEPKPENTTAATQVKTEEGSAVNAHVESFDDHGDLTLIVGETQTNFLVCSYSLRRVSATWHDRLYGQRSDPRHREGKHPWTICLPDDNPDAMRIILRVVHGNLSGMPAVLSMDMLCHLTATCDRHDMMGLLEPCWSDWAQKLPKSNFNPATFSRQIWTAYKLGHLAWYRETLAAFLCHTQKSPDGRVFSETDPEIDFYNDPYLQDLGLLKVCEDGRQKLIEVVGNILREVLNRLSNPQAITCNSDQVQENCDCAMLGGVHRALYGKNWYSGGAPQWEKDVTISVRRLVTKVEGIRIAAIGESRMKKKDLAHKRCTPWVSFTLLDVLRVCPVYRAVSIDTAAFQEQAKKTGLGVQLTSALGRPGMGQVVPSDGGFWSMRLGFTV</sequence>
<dbReference type="Gene3D" id="3.30.710.10">
    <property type="entry name" value="Potassium Channel Kv1.1, Chain A"/>
    <property type="match status" value="1"/>
</dbReference>
<dbReference type="VEuPathDB" id="FungiDB:CHGG_02006"/>
<dbReference type="InterPro" id="IPR011333">
    <property type="entry name" value="SKP1/BTB/POZ_sf"/>
</dbReference>
<feature type="region of interest" description="Disordered" evidence="1">
    <location>
        <begin position="397"/>
        <end position="455"/>
    </location>
</feature>
<dbReference type="GeneID" id="4387490"/>
<dbReference type="RefSeq" id="XP_001221227.1">
    <property type="nucleotide sequence ID" value="XM_001221226.1"/>
</dbReference>
<feature type="region of interest" description="Disordered" evidence="1">
    <location>
        <begin position="488"/>
        <end position="520"/>
    </location>
</feature>
<dbReference type="Proteomes" id="UP000001056">
    <property type="component" value="Unassembled WGS sequence"/>
</dbReference>
<protein>
    <recommendedName>
        <fullName evidence="4">BTB domain-containing protein</fullName>
    </recommendedName>
</protein>
<proteinExistence type="predicted"/>
<evidence type="ECO:0000313" key="2">
    <source>
        <dbReference type="EMBL" id="EAQ93771.1"/>
    </source>
</evidence>